<organism evidence="1 2">
    <name type="scientific">Candidatus Curtissbacteria bacterium RIFCSPLOWO2_01_FULL_37_9</name>
    <dbReference type="NCBI Taxonomy" id="1797724"/>
    <lineage>
        <taxon>Bacteria</taxon>
        <taxon>Candidatus Curtissiibacteriota</taxon>
    </lineage>
</organism>
<dbReference type="Pfam" id="PF13177">
    <property type="entry name" value="DNA_pol3_delta2"/>
    <property type="match status" value="1"/>
</dbReference>
<evidence type="ECO:0000313" key="2">
    <source>
        <dbReference type="Proteomes" id="UP000178336"/>
    </source>
</evidence>
<gene>
    <name evidence="1" type="ORF">A3A48_01150</name>
</gene>
<evidence type="ECO:0008006" key="3">
    <source>
        <dbReference type="Google" id="ProtNLM"/>
    </source>
</evidence>
<dbReference type="PANTHER" id="PTHR11669:SF8">
    <property type="entry name" value="DNA POLYMERASE III SUBUNIT DELTA"/>
    <property type="match status" value="1"/>
</dbReference>
<comment type="caution">
    <text evidence="1">The sequence shown here is derived from an EMBL/GenBank/DDBJ whole genome shotgun (WGS) entry which is preliminary data.</text>
</comment>
<accession>A0A1F5GUU1</accession>
<dbReference type="Proteomes" id="UP000178336">
    <property type="component" value="Unassembled WGS sequence"/>
</dbReference>
<dbReference type="GO" id="GO:0006261">
    <property type="term" value="P:DNA-templated DNA replication"/>
    <property type="evidence" value="ECO:0007669"/>
    <property type="project" value="TreeGrafter"/>
</dbReference>
<sequence>MSNIQSFLILGNPINTRLETQKIASIYKINLKKISTDVTLISVNEKRQEISIDQIRDLKKNIFQKPQEYTVKFIIIDQAQKLSQEAQNAILKILEEPPKHAIIILEASNKENLLPTIRSRVQIINKFNINDKIPFDLLNYENYSLDNALLEINKIDNPSDWLDQQVIGLYKKIIADQKKFTNASHISRILSLIEECINIKKMVEANVNPKQVMSNFIFKLKINYS</sequence>
<dbReference type="Gene3D" id="3.40.50.300">
    <property type="entry name" value="P-loop containing nucleotide triphosphate hydrolases"/>
    <property type="match status" value="1"/>
</dbReference>
<dbReference type="EMBL" id="MFBN01000014">
    <property type="protein sequence ID" value="OGD95646.1"/>
    <property type="molecule type" value="Genomic_DNA"/>
</dbReference>
<dbReference type="AlphaFoldDB" id="A0A1F5GUU1"/>
<dbReference type="STRING" id="1797724.A3A48_01150"/>
<dbReference type="InterPro" id="IPR027417">
    <property type="entry name" value="P-loop_NTPase"/>
</dbReference>
<reference evidence="1 2" key="1">
    <citation type="journal article" date="2016" name="Nat. Commun.">
        <title>Thousands of microbial genomes shed light on interconnected biogeochemical processes in an aquifer system.</title>
        <authorList>
            <person name="Anantharaman K."/>
            <person name="Brown C.T."/>
            <person name="Hug L.A."/>
            <person name="Sharon I."/>
            <person name="Castelle C.J."/>
            <person name="Probst A.J."/>
            <person name="Thomas B.C."/>
            <person name="Singh A."/>
            <person name="Wilkins M.J."/>
            <person name="Karaoz U."/>
            <person name="Brodie E.L."/>
            <person name="Williams K.H."/>
            <person name="Hubbard S.S."/>
            <person name="Banfield J.F."/>
        </authorList>
    </citation>
    <scope>NUCLEOTIDE SEQUENCE [LARGE SCALE GENOMIC DNA]</scope>
</reference>
<dbReference type="InterPro" id="IPR050238">
    <property type="entry name" value="DNA_Rep/Repair_Clamp_Loader"/>
</dbReference>
<protein>
    <recommendedName>
        <fullName evidence="3">DNA polymerase III subunit delta</fullName>
    </recommendedName>
</protein>
<dbReference type="SUPFAM" id="SSF52540">
    <property type="entry name" value="P-loop containing nucleoside triphosphate hydrolases"/>
    <property type="match status" value="1"/>
</dbReference>
<dbReference type="PANTHER" id="PTHR11669">
    <property type="entry name" value="REPLICATION FACTOR C / DNA POLYMERASE III GAMMA-TAU SUBUNIT"/>
    <property type="match status" value="1"/>
</dbReference>
<proteinExistence type="predicted"/>
<evidence type="ECO:0000313" key="1">
    <source>
        <dbReference type="EMBL" id="OGD95646.1"/>
    </source>
</evidence>
<name>A0A1F5GUU1_9BACT</name>